<name>A0ABU4WL32_9FIRM</name>
<feature type="domain" description="SHIRT" evidence="3">
    <location>
        <begin position="177"/>
        <end position="254"/>
    </location>
</feature>
<protein>
    <submittedName>
        <fullName evidence="4">SHIRT domain-containing protein</fullName>
    </submittedName>
</protein>
<gene>
    <name evidence="4" type="ORF">MOZ64_00155</name>
</gene>
<reference evidence="4 5" key="1">
    <citation type="submission" date="2022-03" db="EMBL/GenBank/DDBJ databases">
        <title>Novel taxa within the pig intestine.</title>
        <authorList>
            <person name="Wylensek D."/>
            <person name="Bishof K."/>
            <person name="Afrizal A."/>
            <person name="Clavel T."/>
        </authorList>
    </citation>
    <scope>NUCLEOTIDE SEQUENCE [LARGE SCALE GENOMIC DNA]</scope>
    <source>
        <strain evidence="4 5">Cla-KB-P134</strain>
    </source>
</reference>
<evidence type="ECO:0000256" key="2">
    <source>
        <dbReference type="SAM" id="Phobius"/>
    </source>
</evidence>
<keyword evidence="2" id="KW-1133">Transmembrane helix</keyword>
<feature type="region of interest" description="Disordered" evidence="1">
    <location>
        <begin position="258"/>
        <end position="280"/>
    </location>
</feature>
<evidence type="ECO:0000313" key="5">
    <source>
        <dbReference type="Proteomes" id="UP001285244"/>
    </source>
</evidence>
<evidence type="ECO:0000256" key="1">
    <source>
        <dbReference type="SAM" id="MobiDB-lite"/>
    </source>
</evidence>
<feature type="compositionally biased region" description="Polar residues" evidence="1">
    <location>
        <begin position="258"/>
        <end position="270"/>
    </location>
</feature>
<sequence>MEHVYTREDYHSTTTPTNEVGADGDGQLASANAGTYTTINISNFTLYGPDAKNYRLPTTFNHVPTYVEIWQVAPELTLTSDVQGTIQRGQSFTLTLTIQNDFNNVSGLPTTDQVSFDVENAEAISTITQTDNTYVQTFKATHDTNVQTIKAKAGVKNNATNYKEGYQTLNLTLPAIHSISYQFVSGTQGKDLPDSITKLLPQTTTAQEGQTVSPTQPTANQVNVSDGIWTFAGYDVNQKALDTDITFTGTWTFTANAQTNKKQSSNTNSKPKPAQKNKGIQTGITTHTTLWTRLFSGSLVICILLFALRKRKLSN</sequence>
<dbReference type="Proteomes" id="UP001285244">
    <property type="component" value="Unassembled WGS sequence"/>
</dbReference>
<keyword evidence="2" id="KW-0472">Membrane</keyword>
<proteinExistence type="predicted"/>
<evidence type="ECO:0000259" key="3">
    <source>
        <dbReference type="Pfam" id="PF18655"/>
    </source>
</evidence>
<accession>A0ABU4WL32</accession>
<dbReference type="EMBL" id="JALBUS010000001">
    <property type="protein sequence ID" value="MDX8416260.1"/>
    <property type="molecule type" value="Genomic_DNA"/>
</dbReference>
<dbReference type="Pfam" id="PF18655">
    <property type="entry name" value="SHIRT"/>
    <property type="match status" value="1"/>
</dbReference>
<dbReference type="InterPro" id="IPR041030">
    <property type="entry name" value="SHIRT"/>
</dbReference>
<keyword evidence="5" id="KW-1185">Reference proteome</keyword>
<feature type="region of interest" description="Disordered" evidence="1">
    <location>
        <begin position="1"/>
        <end position="24"/>
    </location>
</feature>
<evidence type="ECO:0000313" key="4">
    <source>
        <dbReference type="EMBL" id="MDX8416260.1"/>
    </source>
</evidence>
<organism evidence="4 5">
    <name type="scientific">Absicoccus intestinalis</name>
    <dbReference type="NCBI Taxonomy" id="2926319"/>
    <lineage>
        <taxon>Bacteria</taxon>
        <taxon>Bacillati</taxon>
        <taxon>Bacillota</taxon>
        <taxon>Erysipelotrichia</taxon>
        <taxon>Erysipelotrichales</taxon>
        <taxon>Erysipelotrichaceae</taxon>
        <taxon>Absicoccus</taxon>
    </lineage>
</organism>
<feature type="transmembrane region" description="Helical" evidence="2">
    <location>
        <begin position="290"/>
        <end position="308"/>
    </location>
</feature>
<feature type="compositionally biased region" description="Basic and acidic residues" evidence="1">
    <location>
        <begin position="1"/>
        <end position="11"/>
    </location>
</feature>
<keyword evidence="2" id="KW-0812">Transmembrane</keyword>
<dbReference type="RefSeq" id="WP_320324599.1">
    <property type="nucleotide sequence ID" value="NZ_JALBUS010000001.1"/>
</dbReference>
<comment type="caution">
    <text evidence="4">The sequence shown here is derived from an EMBL/GenBank/DDBJ whole genome shotgun (WGS) entry which is preliminary data.</text>
</comment>